<comment type="pathway">
    <text evidence="1 7">Metabolic intermediate biosynthesis; chorismate biosynthesis; chorismate from D-erythrose 4-phosphate and phosphoenolpyruvate: step 6/7.</text>
</comment>
<feature type="binding site" evidence="7">
    <location>
        <position position="28"/>
    </location>
    <ligand>
        <name>3-phosphoshikimate</name>
        <dbReference type="ChEBI" id="CHEBI:145989"/>
    </ligand>
</feature>
<gene>
    <name evidence="7 9" type="primary">aroA</name>
    <name evidence="9" type="ORF">TPPER_00073</name>
</gene>
<evidence type="ECO:0000256" key="2">
    <source>
        <dbReference type="ARBA" id="ARBA00009948"/>
    </source>
</evidence>
<feature type="binding site" evidence="7">
    <location>
        <position position="24"/>
    </location>
    <ligand>
        <name>3-phosphoshikimate</name>
        <dbReference type="ChEBI" id="CHEBI:145989"/>
    </ligand>
</feature>
<comment type="subunit">
    <text evidence="7">Monomer.</text>
</comment>
<organism evidence="9 10">
    <name type="scientific">Candidatus Tremblayella phenacoccinincola</name>
    <dbReference type="NCBI Taxonomy" id="1010676"/>
    <lineage>
        <taxon>Bacteria</taxon>
        <taxon>Pseudomonadati</taxon>
        <taxon>Pseudomonadota</taxon>
        <taxon>Betaproteobacteria</taxon>
        <taxon>Candidatus Tremblayella</taxon>
    </lineage>
</organism>
<feature type="binding site" evidence="7">
    <location>
        <position position="171"/>
    </location>
    <ligand>
        <name>3-phosphoshikimate</name>
        <dbReference type="ChEBI" id="CHEBI:145989"/>
    </ligand>
</feature>
<dbReference type="NCBIfam" id="TIGR01356">
    <property type="entry name" value="aroA"/>
    <property type="match status" value="1"/>
</dbReference>
<dbReference type="OrthoDB" id="9809920at2"/>
<feature type="binding site" evidence="7">
    <location>
        <position position="201"/>
    </location>
    <ligand>
        <name>3-phosphoshikimate</name>
        <dbReference type="ChEBI" id="CHEBI:145989"/>
    </ligand>
</feature>
<feature type="binding site" evidence="7">
    <location>
        <position position="346"/>
    </location>
    <ligand>
        <name>3-phosphoshikimate</name>
        <dbReference type="ChEBI" id="CHEBI:145989"/>
    </ligand>
</feature>
<dbReference type="PROSITE" id="PS00104">
    <property type="entry name" value="EPSP_SYNTHASE_1"/>
    <property type="match status" value="1"/>
</dbReference>
<dbReference type="GO" id="GO:0009073">
    <property type="term" value="P:aromatic amino acid family biosynthetic process"/>
    <property type="evidence" value="ECO:0007669"/>
    <property type="project" value="UniProtKB-KW"/>
</dbReference>
<dbReference type="SUPFAM" id="SSF55205">
    <property type="entry name" value="EPT/RTPC-like"/>
    <property type="match status" value="1"/>
</dbReference>
<dbReference type="InterPro" id="IPR013792">
    <property type="entry name" value="RNA3'P_cycl/enolpyr_Trfase_a/b"/>
</dbReference>
<feature type="binding site" evidence="7">
    <location>
        <position position="170"/>
    </location>
    <ligand>
        <name>3-phosphoshikimate</name>
        <dbReference type="ChEBI" id="CHEBI:145989"/>
    </ligand>
</feature>
<evidence type="ECO:0000313" key="10">
    <source>
        <dbReference type="Proteomes" id="UP000222818"/>
    </source>
</evidence>
<evidence type="ECO:0000256" key="6">
    <source>
        <dbReference type="ARBA" id="ARBA00044633"/>
    </source>
</evidence>
<dbReference type="AlphaFoldDB" id="A0A2G0V752"/>
<keyword evidence="5 7" id="KW-0057">Aromatic amino acid biosynthesis</keyword>
<dbReference type="PROSITE" id="PS00885">
    <property type="entry name" value="EPSP_SYNTHASE_2"/>
    <property type="match status" value="1"/>
</dbReference>
<dbReference type="InterPro" id="IPR001986">
    <property type="entry name" value="Enolpyruvate_Tfrase_dom"/>
</dbReference>
<protein>
    <recommendedName>
        <fullName evidence="7">3-phosphoshikimate 1-carboxyvinyltransferase</fullName>
        <ecNumber evidence="7">2.5.1.19</ecNumber>
    </recommendedName>
    <alternativeName>
        <fullName evidence="7">5-enolpyruvylshikimate-3-phosphate synthase</fullName>
        <shortName evidence="7">EPSP synthase</shortName>
        <shortName evidence="7">EPSPS</shortName>
    </alternativeName>
</protein>
<dbReference type="Gene3D" id="3.65.10.10">
    <property type="entry name" value="Enolpyruvate transferase domain"/>
    <property type="match status" value="2"/>
</dbReference>
<evidence type="ECO:0000259" key="8">
    <source>
        <dbReference type="Pfam" id="PF00275"/>
    </source>
</evidence>
<dbReference type="GO" id="GO:0005737">
    <property type="term" value="C:cytoplasm"/>
    <property type="evidence" value="ECO:0007669"/>
    <property type="project" value="UniProtKB-SubCell"/>
</dbReference>
<feature type="binding site" evidence="7">
    <location>
        <position position="23"/>
    </location>
    <ligand>
        <name>3-phosphoshikimate</name>
        <dbReference type="ChEBI" id="CHEBI:145989"/>
    </ligand>
</feature>
<feature type="domain" description="Enolpyruvate transferase" evidence="8">
    <location>
        <begin position="10"/>
        <end position="428"/>
    </location>
</feature>
<dbReference type="Pfam" id="PF00275">
    <property type="entry name" value="EPSP_synthase"/>
    <property type="match status" value="1"/>
</dbReference>
<evidence type="ECO:0000256" key="5">
    <source>
        <dbReference type="ARBA" id="ARBA00023141"/>
    </source>
</evidence>
<feature type="binding site" evidence="7">
    <location>
        <position position="319"/>
    </location>
    <ligand>
        <name>3-phosphoshikimate</name>
        <dbReference type="ChEBI" id="CHEBI:145989"/>
    </ligand>
</feature>
<dbReference type="InterPro" id="IPR006264">
    <property type="entry name" value="EPSP_synthase"/>
</dbReference>
<comment type="catalytic activity">
    <reaction evidence="6">
        <text>3-phosphoshikimate + phosphoenolpyruvate = 5-O-(1-carboxyvinyl)-3-phosphoshikimate + phosphate</text>
        <dbReference type="Rhea" id="RHEA:21256"/>
        <dbReference type="ChEBI" id="CHEBI:43474"/>
        <dbReference type="ChEBI" id="CHEBI:57701"/>
        <dbReference type="ChEBI" id="CHEBI:58702"/>
        <dbReference type="ChEBI" id="CHEBI:145989"/>
        <dbReference type="EC" id="2.5.1.19"/>
    </reaction>
    <physiologicalReaction direction="left-to-right" evidence="6">
        <dbReference type="Rhea" id="RHEA:21257"/>
    </physiologicalReaction>
</comment>
<dbReference type="InterPro" id="IPR023193">
    <property type="entry name" value="EPSP_synthase_CS"/>
</dbReference>
<keyword evidence="4 7" id="KW-0808">Transferase</keyword>
<dbReference type="InterPro" id="IPR036968">
    <property type="entry name" value="Enolpyruvate_Tfrase_sf"/>
</dbReference>
<dbReference type="PANTHER" id="PTHR21090">
    <property type="entry name" value="AROM/DEHYDROQUINATE SYNTHASE"/>
    <property type="match status" value="1"/>
</dbReference>
<dbReference type="EC" id="2.5.1.19" evidence="7"/>
<dbReference type="Proteomes" id="UP000222818">
    <property type="component" value="Unassembled WGS sequence"/>
</dbReference>
<name>A0A2G0V752_9PROT</name>
<proteinExistence type="inferred from homology"/>
<accession>A0A2G0V752</accession>
<feature type="active site" description="Proton acceptor" evidence="7">
    <location>
        <position position="319"/>
    </location>
</feature>
<sequence>MKSILTKPSSRIYGATRQAPGSKSISNRILLLSSLTPTKTQLKDLLNSEDTNIMINATYAFGARVQRSQPEWSIHKLTLLTSKHSELFLGNSGTSARSLSAMLSCYQGNYFLYGLQRIHERPLQDMLFSLRTIGTNIKHLFRPSCLPLFIRPLATVKDSIRVLLDGSTSSQYITALLMVLPMYKRKLGKGITLLIHSIVTSKPYVTMTLLLLERLGMIVHRYGWKLFSTCIIANRYTGPSFCIEMDISSASYYLILGLVNRSNLKLLSICLYNVQGDFFLVCILKRMGCSILVSRSDVSIYKQARKLLPLRIACHSIPDVSMVLLIVTLITACSISLSGIRSWRLKETDRLLAMTMELRKLGVVVECGIDFISAYSLPTSHLNKDSTININTYGDHRIAMCFAVISSQGVNVRIMNHQCINKTFPSFYYVFNSLAG</sequence>
<dbReference type="GO" id="GO:0003866">
    <property type="term" value="F:3-phosphoshikimate 1-carboxyvinyltransferase activity"/>
    <property type="evidence" value="ECO:0007669"/>
    <property type="project" value="UniProtKB-UniRule"/>
</dbReference>
<comment type="caution">
    <text evidence="9">The sequence shown here is derived from an EMBL/GenBank/DDBJ whole genome shotgun (WGS) entry which is preliminary data.</text>
</comment>
<feature type="binding site" evidence="7">
    <location>
        <position position="422"/>
    </location>
    <ligand>
        <name>phosphoenolpyruvate</name>
        <dbReference type="ChEBI" id="CHEBI:58702"/>
    </ligand>
</feature>
<evidence type="ECO:0000256" key="1">
    <source>
        <dbReference type="ARBA" id="ARBA00004811"/>
    </source>
</evidence>
<comment type="function">
    <text evidence="7">Catalyzes the transfer of the enolpyruvyl moiety of phosphoenolpyruvate (PEP) to the 5-hydroxyl of shikimate-3-phosphate (S3P) to produce enolpyruvyl shikimate-3-phosphate and inorganic phosphate.</text>
</comment>
<evidence type="ECO:0000256" key="7">
    <source>
        <dbReference type="HAMAP-Rule" id="MF_00210"/>
    </source>
</evidence>
<evidence type="ECO:0000313" key="9">
    <source>
        <dbReference type="EMBL" id="PHN16305.1"/>
    </source>
</evidence>
<keyword evidence="7" id="KW-0963">Cytoplasm</keyword>
<evidence type="ECO:0000256" key="3">
    <source>
        <dbReference type="ARBA" id="ARBA00022605"/>
    </source>
</evidence>
<dbReference type="PANTHER" id="PTHR21090:SF5">
    <property type="entry name" value="PENTAFUNCTIONAL AROM POLYPEPTIDE"/>
    <property type="match status" value="1"/>
</dbReference>
<feature type="binding site" evidence="7">
    <location>
        <position position="121"/>
    </location>
    <ligand>
        <name>phosphoenolpyruvate</name>
        <dbReference type="ChEBI" id="CHEBI:58702"/>
    </ligand>
</feature>
<dbReference type="UniPathway" id="UPA00053">
    <property type="reaction ID" value="UER00089"/>
</dbReference>
<feature type="binding site" evidence="7">
    <location>
        <position position="93"/>
    </location>
    <ligand>
        <name>phosphoenolpyruvate</name>
        <dbReference type="ChEBI" id="CHEBI:58702"/>
    </ligand>
</feature>
<keyword evidence="3 7" id="KW-0028">Amino-acid biosynthesis</keyword>
<dbReference type="GO" id="GO:0009423">
    <property type="term" value="P:chorismate biosynthetic process"/>
    <property type="evidence" value="ECO:0007669"/>
    <property type="project" value="UniProtKB-UniRule"/>
</dbReference>
<feature type="binding site" evidence="7">
    <location>
        <position position="169"/>
    </location>
    <ligand>
        <name>3-phosphoshikimate</name>
        <dbReference type="ChEBI" id="CHEBI:145989"/>
    </ligand>
</feature>
<feature type="binding site" evidence="7">
    <location>
        <position position="23"/>
    </location>
    <ligand>
        <name>phosphoenolpyruvate</name>
        <dbReference type="ChEBI" id="CHEBI:58702"/>
    </ligand>
</feature>
<dbReference type="HAMAP" id="MF_00210">
    <property type="entry name" value="EPSP_synth"/>
    <property type="match status" value="1"/>
</dbReference>
<feature type="binding site" evidence="7">
    <location>
        <position position="350"/>
    </location>
    <ligand>
        <name>phosphoenolpyruvate</name>
        <dbReference type="ChEBI" id="CHEBI:58702"/>
    </ligand>
</feature>
<dbReference type="PIRSF" id="PIRSF000505">
    <property type="entry name" value="EPSPS"/>
    <property type="match status" value="1"/>
</dbReference>
<keyword evidence="10" id="KW-1185">Reference proteome</keyword>
<reference evidence="9 10" key="1">
    <citation type="journal article" date="2017" name="ISME J.">
        <title>Tremblaya phenacola PPER: an evolutionary beta-gammaproteobacterium collage.</title>
        <authorList>
            <person name="Gil R."/>
            <person name="Vargas-Chavez C."/>
            <person name="Lopez-Madrigal S."/>
            <person name="Santos-Garcia D."/>
            <person name="Latorre A."/>
            <person name="Moya A."/>
        </authorList>
    </citation>
    <scope>NUCLEOTIDE SEQUENCE [LARGE SCALE GENOMIC DNA]</scope>
    <source>
        <strain evidence="9 10">PPER</strain>
    </source>
</reference>
<dbReference type="RefSeq" id="WP_099336816.1">
    <property type="nucleotide sequence ID" value="NZ_MKGN01000008.1"/>
</dbReference>
<feature type="binding site" evidence="7">
    <location>
        <position position="171"/>
    </location>
    <ligand>
        <name>phosphoenolpyruvate</name>
        <dbReference type="ChEBI" id="CHEBI:58702"/>
    </ligand>
</feature>
<comment type="subcellular location">
    <subcellularLocation>
        <location evidence="7">Cytoplasm</location>
    </subcellularLocation>
</comment>
<comment type="caution">
    <text evidence="7">Lacks conserved residue(s) required for the propagation of feature annotation.</text>
</comment>
<feature type="binding site" evidence="7">
    <location>
        <position position="397"/>
    </location>
    <ligand>
        <name>phosphoenolpyruvate</name>
        <dbReference type="ChEBI" id="CHEBI:58702"/>
    </ligand>
</feature>
<evidence type="ECO:0000256" key="4">
    <source>
        <dbReference type="ARBA" id="ARBA00022679"/>
    </source>
</evidence>
<comment type="similarity">
    <text evidence="2 7">Belongs to the EPSP synthase family.</text>
</comment>
<dbReference type="GO" id="GO:0008652">
    <property type="term" value="P:amino acid biosynthetic process"/>
    <property type="evidence" value="ECO:0007669"/>
    <property type="project" value="UniProtKB-KW"/>
</dbReference>
<dbReference type="EMBL" id="MKGN01000008">
    <property type="protein sequence ID" value="PHN16305.1"/>
    <property type="molecule type" value="Genomic_DNA"/>
</dbReference>